<sequence length="42" mass="4498">MLFVVADDSTEAKLEAGTSAFAETIDKVEVSTEAAHTKEKAR</sequence>
<keyword evidence="2" id="KW-1185">Reference proteome</keyword>
<proteinExistence type="predicted"/>
<evidence type="ECO:0000313" key="2">
    <source>
        <dbReference type="Proteomes" id="UP000095392"/>
    </source>
</evidence>
<reference evidence="1 2" key="1">
    <citation type="submission" date="2016-09" db="EMBL/GenBank/DDBJ databases">
        <title>Draft Genome Sequence of four Alteromonas macleodii strains isolated from copper coupons and grown long-term at elevated copper levels.</title>
        <authorList>
            <person name="Cusick K."/>
            <person name="Dale J."/>
            <person name="Little B."/>
            <person name="Biffinger J."/>
        </authorList>
    </citation>
    <scope>NUCLEOTIDE SEQUENCE [LARGE SCALE GENOMIC DNA]</scope>
    <source>
        <strain evidence="1 2">KCP01</strain>
    </source>
</reference>
<dbReference type="EMBL" id="MIPY01000020">
    <property type="protein sequence ID" value="OES30267.1"/>
    <property type="molecule type" value="Genomic_DNA"/>
</dbReference>
<accession>A0AB36FRR4</accession>
<dbReference type="AlphaFoldDB" id="A0AB36FRR4"/>
<name>A0AB36FRR4_ALTMA</name>
<comment type="caution">
    <text evidence="1">The sequence shown here is derived from an EMBL/GenBank/DDBJ whole genome shotgun (WGS) entry which is preliminary data.</text>
</comment>
<evidence type="ECO:0000313" key="1">
    <source>
        <dbReference type="EMBL" id="OES30267.1"/>
    </source>
</evidence>
<protein>
    <submittedName>
        <fullName evidence="1">Uncharacterized protein</fullName>
    </submittedName>
</protein>
<dbReference type="Proteomes" id="UP000095392">
    <property type="component" value="Unassembled WGS sequence"/>
</dbReference>
<organism evidence="1 2">
    <name type="scientific">Alteromonas macleodii</name>
    <name type="common">Pseudoalteromonas macleodii</name>
    <dbReference type="NCBI Taxonomy" id="28108"/>
    <lineage>
        <taxon>Bacteria</taxon>
        <taxon>Pseudomonadati</taxon>
        <taxon>Pseudomonadota</taxon>
        <taxon>Gammaproteobacteria</taxon>
        <taxon>Alteromonadales</taxon>
        <taxon>Alteromonadaceae</taxon>
        <taxon>Alteromonas/Salinimonas group</taxon>
        <taxon>Alteromonas</taxon>
    </lineage>
</organism>
<gene>
    <name evidence="1" type="ORF">BFV95_3024</name>
</gene>